<dbReference type="PANTHER" id="PTHR23272">
    <property type="entry name" value="BED FINGER-RELATED"/>
    <property type="match status" value="1"/>
</dbReference>
<evidence type="ECO:0000313" key="3">
    <source>
        <dbReference type="EMBL" id="KAL0445957.1"/>
    </source>
</evidence>
<dbReference type="Pfam" id="PF05699">
    <property type="entry name" value="Dimer_Tnp_hAT"/>
    <property type="match status" value="1"/>
</dbReference>
<dbReference type="AlphaFoldDB" id="A0AAW2WW22"/>
<sequence>MAMGAVLDPRYKMKLIEFCYSKIYPISQAREEIELVRFLLQELYNEYVANCSSSSMKLSDQSRASFFTESGSSDKMKSKTKEGLYVCKEDSDVDFNALDWWKSNTLKFRTLSNMARDILSIPITTVASESAFSAGGRVLDQYRSSLKPETVQALICTGDWLRSE</sequence>
<comment type="caution">
    <text evidence="3">The sequence shown here is derived from an EMBL/GenBank/DDBJ whole genome shotgun (WGS) entry which is preliminary data.</text>
</comment>
<feature type="domain" description="hAT-like transposase RNase-H fold" evidence="2">
    <location>
        <begin position="1"/>
        <end position="47"/>
    </location>
</feature>
<evidence type="ECO:0000259" key="1">
    <source>
        <dbReference type="Pfam" id="PF05699"/>
    </source>
</evidence>
<dbReference type="EMBL" id="JACGWN010000006">
    <property type="protein sequence ID" value="KAL0445957.1"/>
    <property type="molecule type" value="Genomic_DNA"/>
</dbReference>
<gene>
    <name evidence="3" type="ORF">Slati_1723600</name>
</gene>
<evidence type="ECO:0000259" key="2">
    <source>
        <dbReference type="Pfam" id="PF14372"/>
    </source>
</evidence>
<feature type="domain" description="HAT C-terminal dimerisation" evidence="1">
    <location>
        <begin position="91"/>
        <end position="161"/>
    </location>
</feature>
<reference evidence="3" key="2">
    <citation type="journal article" date="2024" name="Plant">
        <title>Genomic evolution and insights into agronomic trait innovations of Sesamum species.</title>
        <authorList>
            <person name="Miao H."/>
            <person name="Wang L."/>
            <person name="Qu L."/>
            <person name="Liu H."/>
            <person name="Sun Y."/>
            <person name="Le M."/>
            <person name="Wang Q."/>
            <person name="Wei S."/>
            <person name="Zheng Y."/>
            <person name="Lin W."/>
            <person name="Duan Y."/>
            <person name="Cao H."/>
            <person name="Xiong S."/>
            <person name="Wang X."/>
            <person name="Wei L."/>
            <person name="Li C."/>
            <person name="Ma Q."/>
            <person name="Ju M."/>
            <person name="Zhao R."/>
            <person name="Li G."/>
            <person name="Mu C."/>
            <person name="Tian Q."/>
            <person name="Mei H."/>
            <person name="Zhang T."/>
            <person name="Gao T."/>
            <person name="Zhang H."/>
        </authorList>
    </citation>
    <scope>NUCLEOTIDE SEQUENCE</scope>
    <source>
        <strain evidence="3">KEN1</strain>
    </source>
</reference>
<organism evidence="3">
    <name type="scientific">Sesamum latifolium</name>
    <dbReference type="NCBI Taxonomy" id="2727402"/>
    <lineage>
        <taxon>Eukaryota</taxon>
        <taxon>Viridiplantae</taxon>
        <taxon>Streptophyta</taxon>
        <taxon>Embryophyta</taxon>
        <taxon>Tracheophyta</taxon>
        <taxon>Spermatophyta</taxon>
        <taxon>Magnoliopsida</taxon>
        <taxon>eudicotyledons</taxon>
        <taxon>Gunneridae</taxon>
        <taxon>Pentapetalae</taxon>
        <taxon>asterids</taxon>
        <taxon>lamiids</taxon>
        <taxon>Lamiales</taxon>
        <taxon>Pedaliaceae</taxon>
        <taxon>Sesamum</taxon>
    </lineage>
</organism>
<name>A0AAW2WW22_9LAMI</name>
<proteinExistence type="predicted"/>
<dbReference type="InterPro" id="IPR008906">
    <property type="entry name" value="HATC_C_dom"/>
</dbReference>
<dbReference type="PANTHER" id="PTHR23272:SF182">
    <property type="entry name" value="OS09G0381850 PROTEIN"/>
    <property type="match status" value="1"/>
</dbReference>
<dbReference type="InterPro" id="IPR012337">
    <property type="entry name" value="RNaseH-like_sf"/>
</dbReference>
<dbReference type="GO" id="GO:0003677">
    <property type="term" value="F:DNA binding"/>
    <property type="evidence" value="ECO:0007669"/>
    <property type="project" value="InterPro"/>
</dbReference>
<accession>A0AAW2WW22</accession>
<dbReference type="Pfam" id="PF14372">
    <property type="entry name" value="hAT-like_RNase-H"/>
    <property type="match status" value="1"/>
</dbReference>
<reference evidence="3" key="1">
    <citation type="submission" date="2020-06" db="EMBL/GenBank/DDBJ databases">
        <authorList>
            <person name="Li T."/>
            <person name="Hu X."/>
            <person name="Zhang T."/>
            <person name="Song X."/>
            <person name="Zhang H."/>
            <person name="Dai N."/>
            <person name="Sheng W."/>
            <person name="Hou X."/>
            <person name="Wei L."/>
        </authorList>
    </citation>
    <scope>NUCLEOTIDE SEQUENCE</scope>
    <source>
        <strain evidence="3">KEN1</strain>
        <tissue evidence="3">Leaf</tissue>
    </source>
</reference>
<dbReference type="InterPro" id="IPR025525">
    <property type="entry name" value="hAT-like_transposase_RNase-H"/>
</dbReference>
<dbReference type="GO" id="GO:0046983">
    <property type="term" value="F:protein dimerization activity"/>
    <property type="evidence" value="ECO:0007669"/>
    <property type="project" value="InterPro"/>
</dbReference>
<dbReference type="SUPFAM" id="SSF53098">
    <property type="entry name" value="Ribonuclease H-like"/>
    <property type="match status" value="1"/>
</dbReference>
<protein>
    <submittedName>
        <fullName evidence="3">Zinc finger BED domain-containing protein RICESLEEPER 1</fullName>
    </submittedName>
</protein>